<keyword evidence="2 3" id="KW-0143">Chaperone</keyword>
<reference evidence="5" key="1">
    <citation type="submission" date="2020-07" db="EMBL/GenBank/DDBJ databases">
        <authorList>
            <person name="Partida-Martinez L."/>
            <person name="Huntemann M."/>
            <person name="Clum A."/>
            <person name="Wang J."/>
            <person name="Palaniappan K."/>
            <person name="Ritter S."/>
            <person name="Chen I.-M."/>
            <person name="Stamatis D."/>
            <person name="Reddy T."/>
            <person name="O'Malley R."/>
            <person name="Daum C."/>
            <person name="Shapiro N."/>
            <person name="Ivanova N."/>
            <person name="Kyrpides N."/>
            <person name="Woyke T."/>
        </authorList>
    </citation>
    <scope>NUCLEOTIDE SEQUENCE [LARGE SCALE GENOMIC DNA]</scope>
    <source>
        <strain evidence="5">AT2.8</strain>
    </source>
</reference>
<dbReference type="Pfam" id="PF01774">
    <property type="entry name" value="UreD"/>
    <property type="match status" value="1"/>
</dbReference>
<dbReference type="GO" id="GO:0005737">
    <property type="term" value="C:cytoplasm"/>
    <property type="evidence" value="ECO:0007669"/>
    <property type="project" value="UniProtKB-SubCell"/>
</dbReference>
<sequence length="271" mass="31066">MSYTGVLDLFASKKNEKTIISSCYYEGALKIARPIYLEGDSPSIYLIHVGGGYVNGDSYFTQIQVDDSAHLLVTTQSSTKVYKTPTEPVRHQTKIKLGFGSVLEYIPDPLIAYEDARFIQETEVEIERDSCFFYSDIITPGWAKDGGFFKYEWIRSKLKIYREGQLVLFDHLFLEPDQQMNGIMQMEGYTHIGTFILIHEQVNKKFLDEFYSHLIENFPDVHLGLSALPNQGGILRLLANHSGIIEAIIAEAQTFSRRLLLNKESILWRKY</sequence>
<dbReference type="InterPro" id="IPR002669">
    <property type="entry name" value="UreD"/>
</dbReference>
<comment type="subunit">
    <text evidence="3">UreD, UreF and UreG form a complex that acts as a GTP-hydrolysis-dependent molecular chaperone, activating the urease apoprotein by helping to assemble the nickel containing metallocenter of UreC. The UreE protein probably delivers the nickel.</text>
</comment>
<dbReference type="EMBL" id="JACCBX010000020">
    <property type="protein sequence ID" value="NYE09306.1"/>
    <property type="molecule type" value="Genomic_DNA"/>
</dbReference>
<dbReference type="PANTHER" id="PTHR33643">
    <property type="entry name" value="UREASE ACCESSORY PROTEIN D"/>
    <property type="match status" value="1"/>
</dbReference>
<dbReference type="GO" id="GO:0016151">
    <property type="term" value="F:nickel cation binding"/>
    <property type="evidence" value="ECO:0007669"/>
    <property type="project" value="UniProtKB-UniRule"/>
</dbReference>
<comment type="subcellular location">
    <subcellularLocation>
        <location evidence="3">Cytoplasm</location>
    </subcellularLocation>
</comment>
<evidence type="ECO:0000256" key="1">
    <source>
        <dbReference type="ARBA" id="ARBA00007177"/>
    </source>
</evidence>
<comment type="similarity">
    <text evidence="1 3">Belongs to the UreD family.</text>
</comment>
<dbReference type="HAMAP" id="MF_01384">
    <property type="entry name" value="UreD"/>
    <property type="match status" value="1"/>
</dbReference>
<evidence type="ECO:0000256" key="3">
    <source>
        <dbReference type="HAMAP-Rule" id="MF_01384"/>
    </source>
</evidence>
<dbReference type="AlphaFoldDB" id="A0A852TNR3"/>
<keyword evidence="3" id="KW-0963">Cytoplasm</keyword>
<keyword evidence="3" id="KW-0996">Nickel insertion</keyword>
<evidence type="ECO:0000313" key="4">
    <source>
        <dbReference type="EMBL" id="NYE09306.1"/>
    </source>
</evidence>
<evidence type="ECO:0000313" key="5">
    <source>
        <dbReference type="Proteomes" id="UP000548423"/>
    </source>
</evidence>
<organism evidence="4 5">
    <name type="scientific">Neobacillus niacini</name>
    <dbReference type="NCBI Taxonomy" id="86668"/>
    <lineage>
        <taxon>Bacteria</taxon>
        <taxon>Bacillati</taxon>
        <taxon>Bacillota</taxon>
        <taxon>Bacilli</taxon>
        <taxon>Bacillales</taxon>
        <taxon>Bacillaceae</taxon>
        <taxon>Neobacillus</taxon>
    </lineage>
</organism>
<gene>
    <name evidence="3" type="primary">ureD</name>
    <name evidence="4" type="ORF">F4694_006177</name>
</gene>
<name>A0A852TNR3_9BACI</name>
<proteinExistence type="inferred from homology"/>
<comment type="caution">
    <text evidence="4">The sequence shown here is derived from an EMBL/GenBank/DDBJ whole genome shotgun (WGS) entry which is preliminary data.</text>
</comment>
<dbReference type="Proteomes" id="UP000548423">
    <property type="component" value="Unassembled WGS sequence"/>
</dbReference>
<accession>A0A852TNR3</accession>
<evidence type="ECO:0000256" key="2">
    <source>
        <dbReference type="ARBA" id="ARBA00023186"/>
    </source>
</evidence>
<comment type="function">
    <text evidence="3">Required for maturation of urease via the functional incorporation of the urease nickel metallocenter.</text>
</comment>
<reference evidence="5" key="2">
    <citation type="submission" date="2020-08" db="EMBL/GenBank/DDBJ databases">
        <title>The Agave Microbiome: Exploring the role of microbial communities in plant adaptations to desert environments.</title>
        <authorList>
            <person name="Partida-Martinez L.P."/>
        </authorList>
    </citation>
    <scope>NUCLEOTIDE SEQUENCE [LARGE SCALE GENOMIC DNA]</scope>
    <source>
        <strain evidence="5">AT2.8</strain>
    </source>
</reference>
<dbReference type="PANTHER" id="PTHR33643:SF1">
    <property type="entry name" value="UREASE ACCESSORY PROTEIN D"/>
    <property type="match status" value="1"/>
</dbReference>
<protein>
    <recommendedName>
        <fullName evidence="3">Urease accessory protein UreD</fullName>
    </recommendedName>
</protein>